<evidence type="ECO:0000256" key="3">
    <source>
        <dbReference type="ARBA" id="ARBA00023163"/>
    </source>
</evidence>
<proteinExistence type="predicted"/>
<dbReference type="Pfam" id="PF07366">
    <property type="entry name" value="SnoaL"/>
    <property type="match status" value="1"/>
</dbReference>
<dbReference type="InterPro" id="IPR009959">
    <property type="entry name" value="Cyclase_SnoaL-like"/>
</dbReference>
<dbReference type="SMART" id="SM00342">
    <property type="entry name" value="HTH_ARAC"/>
    <property type="match status" value="1"/>
</dbReference>
<dbReference type="InterPro" id="IPR032710">
    <property type="entry name" value="NTF2-like_dom_sf"/>
</dbReference>
<feature type="domain" description="HTH araC/xylS-type" evidence="4">
    <location>
        <begin position="166"/>
        <end position="270"/>
    </location>
</feature>
<dbReference type="SUPFAM" id="SSF46689">
    <property type="entry name" value="Homeodomain-like"/>
    <property type="match status" value="1"/>
</dbReference>
<dbReference type="Pfam" id="PF12833">
    <property type="entry name" value="HTH_18"/>
    <property type="match status" value="1"/>
</dbReference>
<protein>
    <submittedName>
        <fullName evidence="5">Helix-turn-helix domain-containing protein</fullName>
    </submittedName>
</protein>
<evidence type="ECO:0000256" key="2">
    <source>
        <dbReference type="ARBA" id="ARBA00023125"/>
    </source>
</evidence>
<evidence type="ECO:0000313" key="5">
    <source>
        <dbReference type="EMBL" id="WXB00817.1"/>
    </source>
</evidence>
<dbReference type="EMBL" id="CP089983">
    <property type="protein sequence ID" value="WXB00817.1"/>
    <property type="molecule type" value="Genomic_DNA"/>
</dbReference>
<dbReference type="InterPro" id="IPR009057">
    <property type="entry name" value="Homeodomain-like_sf"/>
</dbReference>
<dbReference type="Proteomes" id="UP001374803">
    <property type="component" value="Chromosome"/>
</dbReference>
<keyword evidence="3" id="KW-0804">Transcription</keyword>
<accession>A0ABZ2KQ68</accession>
<sequence>MHRNIQGYVVARYLGDVWNRGRVDILDELVHTDYVGHQSGRPVPCVGACSLARVVRAARVAFPDLHFEVLDQIQDADRVVVRCLKRAKYAEGHDACIDIEQMLLFRFQDGRIIEQWSTVLFSSYENELAFTRMVEWILEPHELEFRTEAQAARAMGEVAVRIPFLPHVRACIRESFDSNERCEARAPEMKDVARRIGMSPRTLQRRLQQAGTTFKHEVDRIRQELACEYLAKTARPLKDIALQLGFFESTSFFRSFRRWTHMSPLQFRLRAAE</sequence>
<keyword evidence="2" id="KW-0238">DNA-binding</keyword>
<evidence type="ECO:0000256" key="1">
    <source>
        <dbReference type="ARBA" id="ARBA00023015"/>
    </source>
</evidence>
<dbReference type="InterPro" id="IPR018060">
    <property type="entry name" value="HTH_AraC"/>
</dbReference>
<gene>
    <name evidence="5" type="ORF">LVJ94_28330</name>
</gene>
<dbReference type="PANTHER" id="PTHR47894:SF1">
    <property type="entry name" value="HTH-TYPE TRANSCRIPTIONAL REGULATOR VQSM"/>
    <property type="match status" value="1"/>
</dbReference>
<dbReference type="SUPFAM" id="SSF54427">
    <property type="entry name" value="NTF2-like"/>
    <property type="match status" value="1"/>
</dbReference>
<organism evidence="5 6">
    <name type="scientific">Pendulispora rubella</name>
    <dbReference type="NCBI Taxonomy" id="2741070"/>
    <lineage>
        <taxon>Bacteria</taxon>
        <taxon>Pseudomonadati</taxon>
        <taxon>Myxococcota</taxon>
        <taxon>Myxococcia</taxon>
        <taxon>Myxococcales</taxon>
        <taxon>Sorangiineae</taxon>
        <taxon>Pendulisporaceae</taxon>
        <taxon>Pendulispora</taxon>
    </lineage>
</organism>
<reference evidence="5" key="1">
    <citation type="submission" date="2021-12" db="EMBL/GenBank/DDBJ databases">
        <title>Discovery of the Pendulisporaceae a myxobacterial family with distinct sporulation behavior and unique specialized metabolism.</title>
        <authorList>
            <person name="Garcia R."/>
            <person name="Popoff A."/>
            <person name="Bader C.D."/>
            <person name="Loehr J."/>
            <person name="Walesch S."/>
            <person name="Walt C."/>
            <person name="Boldt J."/>
            <person name="Bunk B."/>
            <person name="Haeckl F.J.F.P.J."/>
            <person name="Gunesch A.P."/>
            <person name="Birkelbach J."/>
            <person name="Nuebel U."/>
            <person name="Pietschmann T."/>
            <person name="Bach T."/>
            <person name="Mueller R."/>
        </authorList>
    </citation>
    <scope>NUCLEOTIDE SEQUENCE</scope>
    <source>
        <strain evidence="5">MSr11367</strain>
    </source>
</reference>
<evidence type="ECO:0000313" key="6">
    <source>
        <dbReference type="Proteomes" id="UP001374803"/>
    </source>
</evidence>
<dbReference type="Gene3D" id="1.10.10.60">
    <property type="entry name" value="Homeodomain-like"/>
    <property type="match status" value="1"/>
</dbReference>
<dbReference type="Gene3D" id="3.10.450.50">
    <property type="match status" value="1"/>
</dbReference>
<evidence type="ECO:0000259" key="4">
    <source>
        <dbReference type="PROSITE" id="PS01124"/>
    </source>
</evidence>
<dbReference type="PANTHER" id="PTHR47894">
    <property type="entry name" value="HTH-TYPE TRANSCRIPTIONAL REGULATOR GADX"/>
    <property type="match status" value="1"/>
</dbReference>
<keyword evidence="6" id="KW-1185">Reference proteome</keyword>
<dbReference type="RefSeq" id="WP_394830419.1">
    <property type="nucleotide sequence ID" value="NZ_CP089929.1"/>
</dbReference>
<name>A0ABZ2KQ68_9BACT</name>
<dbReference type="PROSITE" id="PS01124">
    <property type="entry name" value="HTH_ARAC_FAMILY_2"/>
    <property type="match status" value="1"/>
</dbReference>
<keyword evidence="1" id="KW-0805">Transcription regulation</keyword>